<dbReference type="AlphaFoldDB" id="A0A8J2K842"/>
<keyword evidence="3" id="KW-1185">Reference proteome</keyword>
<feature type="domain" description="Ig-like" evidence="1">
    <location>
        <begin position="40"/>
        <end position="130"/>
    </location>
</feature>
<dbReference type="EMBL" id="CAJVCH010253693">
    <property type="protein sequence ID" value="CAG7733692.1"/>
    <property type="molecule type" value="Genomic_DNA"/>
</dbReference>
<dbReference type="Pfam" id="PF13927">
    <property type="entry name" value="Ig_3"/>
    <property type="match status" value="1"/>
</dbReference>
<dbReference type="Proteomes" id="UP000708208">
    <property type="component" value="Unassembled WGS sequence"/>
</dbReference>
<name>A0A8J2K842_9HEXA</name>
<dbReference type="InterPro" id="IPR007110">
    <property type="entry name" value="Ig-like_dom"/>
</dbReference>
<proteinExistence type="predicted"/>
<evidence type="ECO:0000259" key="1">
    <source>
        <dbReference type="PROSITE" id="PS50835"/>
    </source>
</evidence>
<accession>A0A8J2K842</accession>
<dbReference type="PROSITE" id="PS50835">
    <property type="entry name" value="IG_LIKE"/>
    <property type="match status" value="1"/>
</dbReference>
<evidence type="ECO:0000313" key="3">
    <source>
        <dbReference type="Proteomes" id="UP000708208"/>
    </source>
</evidence>
<dbReference type="OrthoDB" id="5969272at2759"/>
<reference evidence="2" key="1">
    <citation type="submission" date="2021-06" db="EMBL/GenBank/DDBJ databases">
        <authorList>
            <person name="Hodson N. C."/>
            <person name="Mongue J. A."/>
            <person name="Jaron S. K."/>
        </authorList>
    </citation>
    <scope>NUCLEOTIDE SEQUENCE</scope>
</reference>
<protein>
    <recommendedName>
        <fullName evidence="1">Ig-like domain-containing protein</fullName>
    </recommendedName>
</protein>
<organism evidence="2 3">
    <name type="scientific">Allacma fusca</name>
    <dbReference type="NCBI Taxonomy" id="39272"/>
    <lineage>
        <taxon>Eukaryota</taxon>
        <taxon>Metazoa</taxon>
        <taxon>Ecdysozoa</taxon>
        <taxon>Arthropoda</taxon>
        <taxon>Hexapoda</taxon>
        <taxon>Collembola</taxon>
        <taxon>Symphypleona</taxon>
        <taxon>Sminthuridae</taxon>
        <taxon>Allacma</taxon>
    </lineage>
</organism>
<evidence type="ECO:0000313" key="2">
    <source>
        <dbReference type="EMBL" id="CAG7733692.1"/>
    </source>
</evidence>
<dbReference type="SMART" id="SM00408">
    <property type="entry name" value="IGc2"/>
    <property type="match status" value="1"/>
</dbReference>
<gene>
    <name evidence="2" type="ORF">AFUS01_LOCUS22118</name>
</gene>
<sequence length="143" mass="15795">MSVQSETVCRVLVEIAKMLFEPLRTDKNSYGGFTSFHYGPVLVNEPPQLVSFANDTGLWITCSAQGSPTPQISWIEDSSGLPLMAINGLRDVFSNGTVHIFPFAVQHFRSDVHSGDYRCLASNPVGTVISRRIRFRGGEFILS</sequence>
<dbReference type="InterPro" id="IPR003598">
    <property type="entry name" value="Ig_sub2"/>
</dbReference>
<comment type="caution">
    <text evidence="2">The sequence shown here is derived from an EMBL/GenBank/DDBJ whole genome shotgun (WGS) entry which is preliminary data.</text>
</comment>